<dbReference type="OMA" id="VMSFECF"/>
<dbReference type="HOGENOM" id="CLU_080519_0_0_1"/>
<dbReference type="EMBL" id="KI545895">
    <property type="protein sequence ID" value="EST04633.1"/>
    <property type="molecule type" value="Genomic_DNA"/>
</dbReference>
<evidence type="ECO:0000256" key="2">
    <source>
        <dbReference type="ARBA" id="ARBA00022540"/>
    </source>
</evidence>
<dbReference type="GO" id="GO:0032790">
    <property type="term" value="P:ribosome disassembly"/>
    <property type="evidence" value="ECO:0007669"/>
    <property type="project" value="TreeGrafter"/>
</dbReference>
<dbReference type="OrthoDB" id="10257739at2759"/>
<comment type="similarity">
    <text evidence="1">Belongs to the IF-3 family.</text>
</comment>
<keyword evidence="3" id="KW-0648">Protein biosynthesis</keyword>
<dbReference type="GO" id="GO:0070124">
    <property type="term" value="P:mitochondrial translational initiation"/>
    <property type="evidence" value="ECO:0007669"/>
    <property type="project" value="TreeGrafter"/>
</dbReference>
<name>V5ENY3_KALBG</name>
<gene>
    <name evidence="5" type="ORF">PSEUBRA_SCAF9g01407</name>
</gene>
<feature type="region of interest" description="Disordered" evidence="4">
    <location>
        <begin position="166"/>
        <end position="193"/>
    </location>
</feature>
<protein>
    <recommendedName>
        <fullName evidence="7">Translation initiation factor 3 N-terminal domain-containing protein</fullName>
    </recommendedName>
</protein>
<evidence type="ECO:0008006" key="7">
    <source>
        <dbReference type="Google" id="ProtNLM"/>
    </source>
</evidence>
<dbReference type="eggNOG" id="ENOG502QWD8">
    <property type="taxonomic scope" value="Eukaryota"/>
</dbReference>
<accession>V5ENY3</accession>
<reference evidence="6" key="1">
    <citation type="journal article" date="2013" name="Genome Announc.">
        <title>Draft genome sequence of Pseudozyma brasiliensis sp. nov. strain GHG001, a high producer of endo-1,4-xylanase isolated from an insect pest of sugarcane.</title>
        <authorList>
            <person name="Oliveira J.V.D.C."/>
            <person name="dos Santos R.A.C."/>
            <person name="Borges T.A."/>
            <person name="Riano-Pachon D.M."/>
            <person name="Goldman G.H."/>
        </authorList>
    </citation>
    <scope>NUCLEOTIDE SEQUENCE [LARGE SCALE GENOMIC DNA]</scope>
    <source>
        <strain evidence="6">GHG001</strain>
    </source>
</reference>
<proteinExistence type="inferred from homology"/>
<evidence type="ECO:0000256" key="3">
    <source>
        <dbReference type="ARBA" id="ARBA00022917"/>
    </source>
</evidence>
<dbReference type="AlphaFoldDB" id="V5ENY3"/>
<dbReference type="STRING" id="1365824.V5ENY3"/>
<dbReference type="GO" id="GO:0005739">
    <property type="term" value="C:mitochondrion"/>
    <property type="evidence" value="ECO:0007669"/>
    <property type="project" value="TreeGrafter"/>
</dbReference>
<evidence type="ECO:0000313" key="6">
    <source>
        <dbReference type="Proteomes" id="UP000019377"/>
    </source>
</evidence>
<dbReference type="InterPro" id="IPR001288">
    <property type="entry name" value="Translation_initiation_fac_3"/>
</dbReference>
<keyword evidence="2" id="KW-0396">Initiation factor</keyword>
<keyword evidence="6" id="KW-1185">Reference proteome</keyword>
<feature type="region of interest" description="Disordered" evidence="4">
    <location>
        <begin position="50"/>
        <end position="79"/>
    </location>
</feature>
<dbReference type="GO" id="GO:0043022">
    <property type="term" value="F:ribosome binding"/>
    <property type="evidence" value="ECO:0007669"/>
    <property type="project" value="TreeGrafter"/>
</dbReference>
<dbReference type="Gene3D" id="3.30.110.10">
    <property type="entry name" value="Translation initiation factor 3 (IF-3), C-terminal domain"/>
    <property type="match status" value="1"/>
</dbReference>
<dbReference type="Proteomes" id="UP000019377">
    <property type="component" value="Unassembled WGS sequence"/>
</dbReference>
<dbReference type="PANTHER" id="PTHR10938:SF0">
    <property type="entry name" value="TRANSLATION INITIATION FACTOR IF-3, MITOCHONDRIAL"/>
    <property type="match status" value="1"/>
</dbReference>
<dbReference type="GeneID" id="27422428"/>
<feature type="compositionally biased region" description="Low complexity" evidence="4">
    <location>
        <begin position="50"/>
        <end position="70"/>
    </location>
</feature>
<organism evidence="5 6">
    <name type="scientific">Kalmanozyma brasiliensis (strain GHG001)</name>
    <name type="common">Yeast</name>
    <name type="synonym">Pseudozyma brasiliensis</name>
    <dbReference type="NCBI Taxonomy" id="1365824"/>
    <lineage>
        <taxon>Eukaryota</taxon>
        <taxon>Fungi</taxon>
        <taxon>Dikarya</taxon>
        <taxon>Basidiomycota</taxon>
        <taxon>Ustilaginomycotina</taxon>
        <taxon>Ustilaginomycetes</taxon>
        <taxon>Ustilaginales</taxon>
        <taxon>Ustilaginaceae</taxon>
        <taxon>Kalmanozyma</taxon>
    </lineage>
</organism>
<sequence>MRASQQAVSALTGAVREFAARPSLAAASLTRPSSSRLAVAQPSIGRLLSSTSATFAAPPTKTSSSSSSSEPPKPTGPIRDDAILALSQYVRLVDPNTGSLAGPFPTSAILTKLDRSKFFLQQVAPAQPHRSTTPYDPSAPPSAVDVTRLVQFPICRLIDKKEEFDRMRNAKRASSSSTPSYASTSGGGSKEVQLTWSVSPNDLAHKLSKARKEMIRGARINLVVTTESGGRKYVKGLNAKEDERREALLKEIEEFLCKPAEESTGEGEEKAGPIARRLQDVEWQRGGSAAVMSFECFRNK</sequence>
<evidence type="ECO:0000256" key="1">
    <source>
        <dbReference type="ARBA" id="ARBA00005439"/>
    </source>
</evidence>
<feature type="compositionally biased region" description="Low complexity" evidence="4">
    <location>
        <begin position="173"/>
        <end position="184"/>
    </location>
</feature>
<dbReference type="PANTHER" id="PTHR10938">
    <property type="entry name" value="TRANSLATION INITIATION FACTOR IF-3"/>
    <property type="match status" value="1"/>
</dbReference>
<dbReference type="RefSeq" id="XP_016289622.1">
    <property type="nucleotide sequence ID" value="XM_016439711.1"/>
</dbReference>
<dbReference type="GO" id="GO:0003743">
    <property type="term" value="F:translation initiation factor activity"/>
    <property type="evidence" value="ECO:0007669"/>
    <property type="project" value="UniProtKB-KW"/>
</dbReference>
<evidence type="ECO:0000313" key="5">
    <source>
        <dbReference type="EMBL" id="EST04633.1"/>
    </source>
</evidence>
<dbReference type="InterPro" id="IPR036788">
    <property type="entry name" value="T_IF-3_C_sf"/>
</dbReference>
<evidence type="ECO:0000256" key="4">
    <source>
        <dbReference type="SAM" id="MobiDB-lite"/>
    </source>
</evidence>